<dbReference type="AlphaFoldDB" id="A0A9N9FFK1"/>
<evidence type="ECO:0000256" key="3">
    <source>
        <dbReference type="ARBA" id="ARBA00012755"/>
    </source>
</evidence>
<comment type="catalytic activity">
    <reaction evidence="1 6">
        <text>Hydrolysis of terminal, non-reducing alpha-D-galactose residues in alpha-D-galactosides, including galactose oligosaccharides, galactomannans and galactolipids.</text>
        <dbReference type="EC" id="3.2.1.22"/>
    </reaction>
</comment>
<keyword evidence="7" id="KW-0472">Membrane</keyword>
<dbReference type="Proteomes" id="UP000789375">
    <property type="component" value="Unassembled WGS sequence"/>
</dbReference>
<feature type="transmembrane region" description="Helical" evidence="7">
    <location>
        <begin position="7"/>
        <end position="29"/>
    </location>
</feature>
<keyword evidence="9" id="KW-1185">Reference proteome</keyword>
<evidence type="ECO:0000256" key="2">
    <source>
        <dbReference type="ARBA" id="ARBA00009743"/>
    </source>
</evidence>
<dbReference type="InterPro" id="IPR013785">
    <property type="entry name" value="Aldolase_TIM"/>
</dbReference>
<dbReference type="Gene3D" id="3.20.20.70">
    <property type="entry name" value="Aldolase class I"/>
    <property type="match status" value="1"/>
</dbReference>
<dbReference type="PANTHER" id="PTHR11452">
    <property type="entry name" value="ALPHA-GALACTOSIDASE/ALPHA-N-ACETYLGALACTOSAMINIDASE"/>
    <property type="match status" value="1"/>
</dbReference>
<evidence type="ECO:0000256" key="4">
    <source>
        <dbReference type="ARBA" id="ARBA00022801"/>
    </source>
</evidence>
<name>A0A9N9FFK1_FUNMO</name>
<sequence length="285" mass="32542">MKFYSPAGVSFPMFLTLIYVIYFVTYGVMGLNNGVDDCWEGERDDDGYIHASKTTFPSGIKALSDYAHLKGLLFGIYSDAGYLTCAKRPGSLGYEDKDAMTFASWEIDYLKYDNCNNDSTPEQQQYQVMRDALNGLYFIAFVNGGVALRIYGGIRLEIVEEQQRKSSQDGIYLKYTPKTRKHYKIRRPSARFIVNIIQRTSSWDIWAGELSDGHVAPVVVRDLWENEDKGIHTNSYSYRVPKHGITVLKLTGGTKMLESDFVVPYGDGGNDLFDEYYENAFYRNY</sequence>
<dbReference type="GO" id="GO:0005975">
    <property type="term" value="P:carbohydrate metabolic process"/>
    <property type="evidence" value="ECO:0007669"/>
    <property type="project" value="InterPro"/>
</dbReference>
<dbReference type="EMBL" id="CAJVPP010001072">
    <property type="protein sequence ID" value="CAG8532309.1"/>
    <property type="molecule type" value="Genomic_DNA"/>
</dbReference>
<keyword evidence="6" id="KW-1015">Disulfide bond</keyword>
<dbReference type="SUPFAM" id="SSF51445">
    <property type="entry name" value="(Trans)glycosidases"/>
    <property type="match status" value="1"/>
</dbReference>
<comment type="similarity">
    <text evidence="2 6">Belongs to the glycosyl hydrolase 27 family.</text>
</comment>
<evidence type="ECO:0000256" key="5">
    <source>
        <dbReference type="ARBA" id="ARBA00023295"/>
    </source>
</evidence>
<evidence type="ECO:0000256" key="7">
    <source>
        <dbReference type="SAM" id="Phobius"/>
    </source>
</evidence>
<dbReference type="InterPro" id="IPR013780">
    <property type="entry name" value="Glyco_hydro_b"/>
</dbReference>
<comment type="caution">
    <text evidence="8">The sequence shown here is derived from an EMBL/GenBank/DDBJ whole genome shotgun (WGS) entry which is preliminary data.</text>
</comment>
<gene>
    <name evidence="8" type="ORF">FMOSSE_LOCUS5568</name>
</gene>
<dbReference type="SUPFAM" id="SSF51011">
    <property type="entry name" value="Glycosyl hydrolase domain"/>
    <property type="match status" value="1"/>
</dbReference>
<dbReference type="InterPro" id="IPR002241">
    <property type="entry name" value="Glyco_hydro_27"/>
</dbReference>
<proteinExistence type="inferred from homology"/>
<evidence type="ECO:0000313" key="9">
    <source>
        <dbReference type="Proteomes" id="UP000789375"/>
    </source>
</evidence>
<protein>
    <recommendedName>
        <fullName evidence="3 6">Alpha-galactosidase</fullName>
        <ecNumber evidence="3 6">3.2.1.22</ecNumber>
    </recommendedName>
    <alternativeName>
        <fullName evidence="6">Melibiase</fullName>
    </alternativeName>
</protein>
<dbReference type="PANTHER" id="PTHR11452:SF75">
    <property type="entry name" value="ALPHA-GALACTOSIDASE MEL1"/>
    <property type="match status" value="1"/>
</dbReference>
<organism evidence="8 9">
    <name type="scientific">Funneliformis mosseae</name>
    <name type="common">Endomycorrhizal fungus</name>
    <name type="synonym">Glomus mosseae</name>
    <dbReference type="NCBI Taxonomy" id="27381"/>
    <lineage>
        <taxon>Eukaryota</taxon>
        <taxon>Fungi</taxon>
        <taxon>Fungi incertae sedis</taxon>
        <taxon>Mucoromycota</taxon>
        <taxon>Glomeromycotina</taxon>
        <taxon>Glomeromycetes</taxon>
        <taxon>Glomerales</taxon>
        <taxon>Glomeraceae</taxon>
        <taxon>Funneliformis</taxon>
    </lineage>
</organism>
<dbReference type="Gene3D" id="2.60.40.1180">
    <property type="entry name" value="Golgi alpha-mannosidase II"/>
    <property type="match status" value="1"/>
</dbReference>
<keyword evidence="7" id="KW-1133">Transmembrane helix</keyword>
<accession>A0A9N9FFK1</accession>
<evidence type="ECO:0000313" key="8">
    <source>
        <dbReference type="EMBL" id="CAG8532309.1"/>
    </source>
</evidence>
<keyword evidence="4 6" id="KW-0378">Hydrolase</keyword>
<dbReference type="InterPro" id="IPR017853">
    <property type="entry name" value="GH"/>
</dbReference>
<keyword evidence="7" id="KW-0812">Transmembrane</keyword>
<dbReference type="EC" id="3.2.1.22" evidence="3 6"/>
<keyword evidence="5 6" id="KW-0326">Glycosidase</keyword>
<evidence type="ECO:0000256" key="1">
    <source>
        <dbReference type="ARBA" id="ARBA00001255"/>
    </source>
</evidence>
<dbReference type="PRINTS" id="PR00740">
    <property type="entry name" value="GLHYDRLASE27"/>
</dbReference>
<reference evidence="8" key="1">
    <citation type="submission" date="2021-06" db="EMBL/GenBank/DDBJ databases">
        <authorList>
            <person name="Kallberg Y."/>
            <person name="Tangrot J."/>
            <person name="Rosling A."/>
        </authorList>
    </citation>
    <scope>NUCLEOTIDE SEQUENCE</scope>
    <source>
        <strain evidence="8">87-6 pot B 2015</strain>
    </source>
</reference>
<dbReference type="GO" id="GO:0004557">
    <property type="term" value="F:alpha-galactosidase activity"/>
    <property type="evidence" value="ECO:0007669"/>
    <property type="project" value="UniProtKB-EC"/>
</dbReference>
<dbReference type="Pfam" id="PF16499">
    <property type="entry name" value="Melibiase_2"/>
    <property type="match status" value="1"/>
</dbReference>
<evidence type="ECO:0000256" key="6">
    <source>
        <dbReference type="RuleBase" id="RU361168"/>
    </source>
</evidence>